<dbReference type="Proteomes" id="UP001175271">
    <property type="component" value="Unassembled WGS sequence"/>
</dbReference>
<comment type="caution">
    <text evidence="1">The sequence shown here is derived from an EMBL/GenBank/DDBJ whole genome shotgun (WGS) entry which is preliminary data.</text>
</comment>
<accession>A0AA39MBL3</accession>
<keyword evidence="2" id="KW-1185">Reference proteome</keyword>
<sequence>MLYSHRILSLFNLFMPSIFMPMDIKIFDFILNMVCQSVSLIEVTSSLQKLVMAEPQKPKFVPSICATIHVPSDPKGKVLWQCSDAEVDQEGRNLVMLNIVPCQDITPKNLKPLEEVSFSRPLQFKTLIVNRLERFPELPMIGRNFENLQIMALELRSKQFETFFADCLQSTSLKKLRLSKVLLNKTLSNAFHRRFFKNDLRNVHISECAMDTDKMIETKEGKKKAEPEPFAMKAMFVKRAIEDWVENEAPKLEVLEVSTEGKVEMRQKNLTNLPTNVRAKLKVYEETFSEAKHQNKNFWKLRFDLARKA</sequence>
<evidence type="ECO:0000313" key="1">
    <source>
        <dbReference type="EMBL" id="KAK0427848.1"/>
    </source>
</evidence>
<organism evidence="1 2">
    <name type="scientific">Steinernema hermaphroditum</name>
    <dbReference type="NCBI Taxonomy" id="289476"/>
    <lineage>
        <taxon>Eukaryota</taxon>
        <taxon>Metazoa</taxon>
        <taxon>Ecdysozoa</taxon>
        <taxon>Nematoda</taxon>
        <taxon>Chromadorea</taxon>
        <taxon>Rhabditida</taxon>
        <taxon>Tylenchina</taxon>
        <taxon>Panagrolaimomorpha</taxon>
        <taxon>Strongyloidoidea</taxon>
        <taxon>Steinernematidae</taxon>
        <taxon>Steinernema</taxon>
    </lineage>
</organism>
<dbReference type="AlphaFoldDB" id="A0AA39MBL3"/>
<reference evidence="1" key="1">
    <citation type="submission" date="2023-06" db="EMBL/GenBank/DDBJ databases">
        <title>Genomic analysis of the entomopathogenic nematode Steinernema hermaphroditum.</title>
        <authorList>
            <person name="Schwarz E.M."/>
            <person name="Heppert J.K."/>
            <person name="Baniya A."/>
            <person name="Schwartz H.T."/>
            <person name="Tan C.-H."/>
            <person name="Antoshechkin I."/>
            <person name="Sternberg P.W."/>
            <person name="Goodrich-Blair H."/>
            <person name="Dillman A.R."/>
        </authorList>
    </citation>
    <scope>NUCLEOTIDE SEQUENCE</scope>
    <source>
        <strain evidence="1">PS9179</strain>
        <tissue evidence="1">Whole animal</tissue>
    </source>
</reference>
<dbReference type="SUPFAM" id="SSF52047">
    <property type="entry name" value="RNI-like"/>
    <property type="match status" value="1"/>
</dbReference>
<proteinExistence type="predicted"/>
<dbReference type="EMBL" id="JAUCMV010000001">
    <property type="protein sequence ID" value="KAK0427848.1"/>
    <property type="molecule type" value="Genomic_DNA"/>
</dbReference>
<gene>
    <name evidence="1" type="ORF">QR680_010451</name>
</gene>
<name>A0AA39MBL3_9BILA</name>
<protein>
    <submittedName>
        <fullName evidence="1">Uncharacterized protein</fullName>
    </submittedName>
</protein>
<evidence type="ECO:0000313" key="2">
    <source>
        <dbReference type="Proteomes" id="UP001175271"/>
    </source>
</evidence>